<accession>A0ABQ9KHL0</accession>
<evidence type="ECO:0000256" key="3">
    <source>
        <dbReference type="SAM" id="Phobius"/>
    </source>
</evidence>
<evidence type="ECO:0000256" key="2">
    <source>
        <dbReference type="ARBA" id="ARBA00023136"/>
    </source>
</evidence>
<organism evidence="4 5">
    <name type="scientific">Hevea brasiliensis</name>
    <name type="common">Para rubber tree</name>
    <name type="synonym">Siphonia brasiliensis</name>
    <dbReference type="NCBI Taxonomy" id="3981"/>
    <lineage>
        <taxon>Eukaryota</taxon>
        <taxon>Viridiplantae</taxon>
        <taxon>Streptophyta</taxon>
        <taxon>Embryophyta</taxon>
        <taxon>Tracheophyta</taxon>
        <taxon>Spermatophyta</taxon>
        <taxon>Magnoliopsida</taxon>
        <taxon>eudicotyledons</taxon>
        <taxon>Gunneridae</taxon>
        <taxon>Pentapetalae</taxon>
        <taxon>rosids</taxon>
        <taxon>fabids</taxon>
        <taxon>Malpighiales</taxon>
        <taxon>Euphorbiaceae</taxon>
        <taxon>Crotonoideae</taxon>
        <taxon>Micrandreae</taxon>
        <taxon>Hevea</taxon>
    </lineage>
</organism>
<dbReference type="Proteomes" id="UP001174677">
    <property type="component" value="Chromosome 17"/>
</dbReference>
<keyword evidence="3" id="KW-0812">Transmembrane</keyword>
<evidence type="ECO:0000313" key="4">
    <source>
        <dbReference type="EMBL" id="KAJ9139821.1"/>
    </source>
</evidence>
<dbReference type="EMBL" id="JARPOI010000017">
    <property type="protein sequence ID" value="KAJ9139821.1"/>
    <property type="molecule type" value="Genomic_DNA"/>
</dbReference>
<gene>
    <name evidence="4" type="ORF">P3X46_030519</name>
</gene>
<keyword evidence="3" id="KW-1133">Transmembrane helix</keyword>
<keyword evidence="5" id="KW-1185">Reference proteome</keyword>
<evidence type="ECO:0000256" key="1">
    <source>
        <dbReference type="ARBA" id="ARBA00004370"/>
    </source>
</evidence>
<reference evidence="4" key="1">
    <citation type="journal article" date="2023" name="Plant Biotechnol. J.">
        <title>Chromosome-level wild Hevea brasiliensis genome provides new tools for genomic-assisted breeding and valuable loci to elevate rubber yield.</title>
        <authorList>
            <person name="Cheng H."/>
            <person name="Song X."/>
            <person name="Hu Y."/>
            <person name="Wu T."/>
            <person name="Yang Q."/>
            <person name="An Z."/>
            <person name="Feng S."/>
            <person name="Deng Z."/>
            <person name="Wu W."/>
            <person name="Zeng X."/>
            <person name="Tu M."/>
            <person name="Wang X."/>
            <person name="Huang H."/>
        </authorList>
    </citation>
    <scope>NUCLEOTIDE SEQUENCE</scope>
    <source>
        <strain evidence="4">MT/VB/25A 57/8</strain>
    </source>
</reference>
<dbReference type="InterPro" id="IPR044839">
    <property type="entry name" value="NDR1-like"/>
</dbReference>
<proteinExistence type="predicted"/>
<evidence type="ECO:0008006" key="6">
    <source>
        <dbReference type="Google" id="ProtNLM"/>
    </source>
</evidence>
<protein>
    <recommendedName>
        <fullName evidence="6">Late embryogenesis abundant protein LEA-2 subgroup domain-containing protein</fullName>
    </recommendedName>
</protein>
<feature type="transmembrane region" description="Helical" evidence="3">
    <location>
        <begin position="35"/>
        <end position="58"/>
    </location>
</feature>
<sequence>MAEKEESPYPMAANEESSLVTENSRALRKKKRMKCIAFFVAFTIFQTVVILVFVLTVLRFKSPKFSVRSGSFDNDTFQIGMESDAAPSFNLTMNTQFGVKNTDFGHFNYEMSTVTFEYRGTAVGMVSVDKARTRARTTRKFDAKLLLKTDSMADESFEQLGGDISSGKKKKCAQMNCTMNVDIQTRTLQDIVCK</sequence>
<dbReference type="PANTHER" id="PTHR31234">
    <property type="entry name" value="LATE EMBRYOGENESIS ABUNDANT (LEA) HYDROXYPROLINE-RICH GLYCOPROTEIN FAMILY"/>
    <property type="match status" value="1"/>
</dbReference>
<dbReference type="PANTHER" id="PTHR31234:SF2">
    <property type="entry name" value="OS05G0199100 PROTEIN"/>
    <property type="match status" value="1"/>
</dbReference>
<keyword evidence="2 3" id="KW-0472">Membrane</keyword>
<evidence type="ECO:0000313" key="5">
    <source>
        <dbReference type="Proteomes" id="UP001174677"/>
    </source>
</evidence>
<comment type="subcellular location">
    <subcellularLocation>
        <location evidence="1">Membrane</location>
    </subcellularLocation>
</comment>
<comment type="caution">
    <text evidence="4">The sequence shown here is derived from an EMBL/GenBank/DDBJ whole genome shotgun (WGS) entry which is preliminary data.</text>
</comment>
<name>A0ABQ9KHL0_HEVBR</name>